<organism evidence="5 6">
    <name type="scientific">Roseiterribacter gracilis</name>
    <dbReference type="NCBI Taxonomy" id="2812848"/>
    <lineage>
        <taxon>Bacteria</taxon>
        <taxon>Pseudomonadati</taxon>
        <taxon>Pseudomonadota</taxon>
        <taxon>Alphaproteobacteria</taxon>
        <taxon>Rhodospirillales</taxon>
        <taxon>Roseiterribacteraceae</taxon>
        <taxon>Roseiterribacter</taxon>
    </lineage>
</organism>
<reference evidence="5" key="1">
    <citation type="submission" date="2021-02" db="EMBL/GenBank/DDBJ databases">
        <title>Genome sequence of Rhodospirillales sp. strain TMPK1 isolated from soil.</title>
        <authorList>
            <person name="Nakai R."/>
            <person name="Kusada H."/>
            <person name="Tamaki H."/>
        </authorList>
    </citation>
    <scope>NUCLEOTIDE SEQUENCE</scope>
    <source>
        <strain evidence="5">TMPK1</strain>
    </source>
</reference>
<dbReference type="InterPro" id="IPR050251">
    <property type="entry name" value="HpcH-HpaI_aldolase"/>
</dbReference>
<dbReference type="InterPro" id="IPR040442">
    <property type="entry name" value="Pyrv_kinase-like_dom_sf"/>
</dbReference>
<protein>
    <submittedName>
        <fullName evidence="5">4-hydroxy-2-oxovalerate aldolase</fullName>
    </submittedName>
</protein>
<name>A0A8S8XD13_9PROT</name>
<feature type="domain" description="HpcH/HpaI aldolase/citrate lyase" evidence="4">
    <location>
        <begin position="23"/>
        <end position="244"/>
    </location>
</feature>
<evidence type="ECO:0000313" key="5">
    <source>
        <dbReference type="EMBL" id="GIL39579.1"/>
    </source>
</evidence>
<keyword evidence="2" id="KW-0479">Metal-binding</keyword>
<dbReference type="GO" id="GO:0005737">
    <property type="term" value="C:cytoplasm"/>
    <property type="evidence" value="ECO:0007669"/>
    <property type="project" value="TreeGrafter"/>
</dbReference>
<dbReference type="PANTHER" id="PTHR30502:SF0">
    <property type="entry name" value="PHOSPHOENOLPYRUVATE CARBOXYLASE FAMILY PROTEIN"/>
    <property type="match status" value="1"/>
</dbReference>
<sequence length="261" mass="26941">MTAGADSHASFRVRLRAGERLVGTFLKTPSPIICEVLGLSPLDVVCIDAEHAPFDRLAIDGCVAALRAASRPSLVRVASQAPEHLLNALDCGATGVVVPHVADVTTVREIARLTQYGRAGRGYAGSSRAASYTTKTMATHLADSARDTTVIAQIEDFEALDVIDDIAQAAVASGLDALFIGRADLAVALGASSASDPVVLDAARRICAAGRSAGIAIGTFVPALTEVPQWIEQGVSLFLLASDHAFLLQGAASLAANVRSA</sequence>
<comment type="similarity">
    <text evidence="1">Belongs to the HpcH/HpaI aldolase family.</text>
</comment>
<keyword evidence="3" id="KW-0456">Lyase</keyword>
<evidence type="ECO:0000259" key="4">
    <source>
        <dbReference type="Pfam" id="PF03328"/>
    </source>
</evidence>
<dbReference type="GO" id="GO:0046872">
    <property type="term" value="F:metal ion binding"/>
    <property type="evidence" value="ECO:0007669"/>
    <property type="project" value="UniProtKB-KW"/>
</dbReference>
<dbReference type="SUPFAM" id="SSF51621">
    <property type="entry name" value="Phosphoenolpyruvate/pyruvate domain"/>
    <property type="match status" value="1"/>
</dbReference>
<evidence type="ECO:0000313" key="6">
    <source>
        <dbReference type="Proteomes" id="UP000681075"/>
    </source>
</evidence>
<accession>A0A8S8XD13</accession>
<evidence type="ECO:0000256" key="1">
    <source>
        <dbReference type="ARBA" id="ARBA00005568"/>
    </source>
</evidence>
<comment type="caution">
    <text evidence="5">The sequence shown here is derived from an EMBL/GenBank/DDBJ whole genome shotgun (WGS) entry which is preliminary data.</text>
</comment>
<dbReference type="InterPro" id="IPR005000">
    <property type="entry name" value="Aldolase/citrate-lyase_domain"/>
</dbReference>
<proteinExistence type="inferred from homology"/>
<dbReference type="EMBL" id="BOPV01000001">
    <property type="protein sequence ID" value="GIL39579.1"/>
    <property type="molecule type" value="Genomic_DNA"/>
</dbReference>
<dbReference type="GO" id="GO:0016832">
    <property type="term" value="F:aldehyde-lyase activity"/>
    <property type="evidence" value="ECO:0007669"/>
    <property type="project" value="TreeGrafter"/>
</dbReference>
<keyword evidence="6" id="KW-1185">Reference proteome</keyword>
<dbReference type="Pfam" id="PF03328">
    <property type="entry name" value="HpcH_HpaI"/>
    <property type="match status" value="1"/>
</dbReference>
<dbReference type="PANTHER" id="PTHR30502">
    <property type="entry name" value="2-KETO-3-DEOXY-L-RHAMNONATE ALDOLASE"/>
    <property type="match status" value="1"/>
</dbReference>
<evidence type="ECO:0000256" key="2">
    <source>
        <dbReference type="ARBA" id="ARBA00022723"/>
    </source>
</evidence>
<dbReference type="InterPro" id="IPR015813">
    <property type="entry name" value="Pyrv/PenolPyrv_kinase-like_dom"/>
</dbReference>
<gene>
    <name evidence="5" type="ORF">TMPK1_18160</name>
</gene>
<dbReference type="Gene3D" id="3.20.20.60">
    <property type="entry name" value="Phosphoenolpyruvate-binding domains"/>
    <property type="match status" value="1"/>
</dbReference>
<dbReference type="AlphaFoldDB" id="A0A8S8XD13"/>
<evidence type="ECO:0000256" key="3">
    <source>
        <dbReference type="ARBA" id="ARBA00023239"/>
    </source>
</evidence>
<dbReference type="Proteomes" id="UP000681075">
    <property type="component" value="Unassembled WGS sequence"/>
</dbReference>